<dbReference type="STRING" id="1830138.SAMN05443507_12024"/>
<evidence type="ECO:0000313" key="2">
    <source>
        <dbReference type="Proteomes" id="UP000184016"/>
    </source>
</evidence>
<keyword evidence="2" id="KW-1185">Reference proteome</keyword>
<evidence type="ECO:0000313" key="1">
    <source>
        <dbReference type="EMBL" id="SHK69978.1"/>
    </source>
</evidence>
<reference evidence="2" key="1">
    <citation type="submission" date="2016-11" db="EMBL/GenBank/DDBJ databases">
        <authorList>
            <person name="Varghese N."/>
            <person name="Submissions S."/>
        </authorList>
    </citation>
    <scope>NUCLEOTIDE SEQUENCE [LARGE SCALE GENOMIC DNA]</scope>
    <source>
        <strain evidence="2">USBA-503</strain>
    </source>
</reference>
<sequence length="65" mass="7599">MLRTHQSQTTLWDTILPESLLKLPAELEYIDQILNDERFMASFLASTLPWVVRRSRYKPICASCT</sequence>
<dbReference type="EMBL" id="FRAF01000020">
    <property type="protein sequence ID" value="SHK69978.1"/>
    <property type="molecule type" value="Genomic_DNA"/>
</dbReference>
<protein>
    <submittedName>
        <fullName evidence="1">Uncharacterized protein</fullName>
    </submittedName>
</protein>
<dbReference type="AlphaFoldDB" id="A0A1M6ULJ4"/>
<accession>A0A1M6ULJ4</accession>
<gene>
    <name evidence="1" type="ORF">SAMN05443507_12024</name>
</gene>
<name>A0A1M6ULJ4_9BACL</name>
<dbReference type="Proteomes" id="UP000184016">
    <property type="component" value="Unassembled WGS sequence"/>
</dbReference>
<proteinExistence type="predicted"/>
<organism evidence="1 2">
    <name type="scientific">Alicyclobacillus tolerans</name>
    <dbReference type="NCBI Taxonomy" id="90970"/>
    <lineage>
        <taxon>Bacteria</taxon>
        <taxon>Bacillati</taxon>
        <taxon>Bacillota</taxon>
        <taxon>Bacilli</taxon>
        <taxon>Bacillales</taxon>
        <taxon>Alicyclobacillaceae</taxon>
        <taxon>Alicyclobacillus</taxon>
    </lineage>
</organism>